<dbReference type="AlphaFoldDB" id="A0A239N4H9"/>
<dbReference type="EMBL" id="FZPC01000037">
    <property type="protein sequence ID" value="SNT49846.1"/>
    <property type="molecule type" value="Genomic_DNA"/>
</dbReference>
<reference evidence="1 4" key="1">
    <citation type="submission" date="2016-10" db="EMBL/GenBank/DDBJ databases">
        <authorList>
            <person name="de Groot N.N."/>
        </authorList>
    </citation>
    <scope>NUCLEOTIDE SEQUENCE [LARGE SCALE GENOMIC DNA]</scope>
    <source>
        <strain evidence="1 4">CCM 7361</strain>
    </source>
</reference>
<accession>A0A239N4H9</accession>
<dbReference type="Proteomes" id="UP000199693">
    <property type="component" value="Unassembled WGS sequence"/>
</dbReference>
<dbReference type="EMBL" id="FNEC01000041">
    <property type="protein sequence ID" value="SDK52221.1"/>
    <property type="molecule type" value="Genomic_DNA"/>
</dbReference>
<keyword evidence="3" id="KW-1185">Reference proteome</keyword>
<dbReference type="Proteomes" id="UP000198309">
    <property type="component" value="Unassembled WGS sequence"/>
</dbReference>
<protein>
    <submittedName>
        <fullName evidence="1">Uncharacterized protein</fullName>
    </submittedName>
</protein>
<reference evidence="2 3" key="2">
    <citation type="submission" date="2017-06" db="EMBL/GenBank/DDBJ databases">
        <authorList>
            <person name="Varghese N."/>
            <person name="Submissions S."/>
        </authorList>
    </citation>
    <scope>NUCLEOTIDE SEQUENCE [LARGE SCALE GENOMIC DNA]</scope>
    <source>
        <strain evidence="2 3">RLD-1</strain>
    </source>
</reference>
<gene>
    <name evidence="1" type="ORF">SAMN05216189_104113</name>
    <name evidence="2" type="ORF">SAMN06295949_13713</name>
</gene>
<name>A0A239N4H9_9PSED</name>
<evidence type="ECO:0000313" key="3">
    <source>
        <dbReference type="Proteomes" id="UP000198309"/>
    </source>
</evidence>
<evidence type="ECO:0000313" key="1">
    <source>
        <dbReference type="EMBL" id="SDK52221.1"/>
    </source>
</evidence>
<organism evidence="1 4">
    <name type="scientific">Pseudomonas delhiensis</name>
    <dbReference type="NCBI Taxonomy" id="366289"/>
    <lineage>
        <taxon>Bacteria</taxon>
        <taxon>Pseudomonadati</taxon>
        <taxon>Pseudomonadota</taxon>
        <taxon>Gammaproteobacteria</taxon>
        <taxon>Pseudomonadales</taxon>
        <taxon>Pseudomonadaceae</taxon>
        <taxon>Pseudomonas</taxon>
    </lineage>
</organism>
<evidence type="ECO:0000313" key="2">
    <source>
        <dbReference type="EMBL" id="SNT49846.1"/>
    </source>
</evidence>
<evidence type="ECO:0000313" key="4">
    <source>
        <dbReference type="Proteomes" id="UP000199693"/>
    </source>
</evidence>
<sequence length="219" mass="22490">MLCIHCFTASALSRDSSRFRFGSPEVSLCPVMTINQPGWALMSIRLLTRTFVDSGLSSARPGGNSTRLSRWIGSVVACPCVPGLAVGGDVVADGRLLCHHQPNSPVRSSRISSARSHGHEALRLGSEARSVAGSVASSLSTTTAGAELCLEPATGRLFAPAGLRAASFASSTGVAVGMAVPMAGTISRVRRCSVACTCLRSACRGIKGACTCTSSCSLS</sequence>
<proteinExistence type="predicted"/>